<evidence type="ECO:0000313" key="2">
    <source>
        <dbReference type="Proteomes" id="UP000292648"/>
    </source>
</evidence>
<dbReference type="Proteomes" id="UP000292648">
    <property type="component" value="Unassembled WGS sequence"/>
</dbReference>
<proteinExistence type="predicted"/>
<comment type="caution">
    <text evidence="1">The sequence shown here is derived from an EMBL/GenBank/DDBJ whole genome shotgun (WGS) entry which is preliminary data.</text>
</comment>
<dbReference type="RefSeq" id="WP_033610197.1">
    <property type="nucleotide sequence ID" value="NZ_CP013130.1"/>
</dbReference>
<protein>
    <submittedName>
        <fullName evidence="1">Uncharacterized protein</fullName>
    </submittedName>
</protein>
<reference evidence="1 2" key="1">
    <citation type="submission" date="2019-01" db="EMBL/GenBank/DDBJ databases">
        <title>Draft genome sequence of Lactobacillus paraplantarum OSY-TC318, a Producer of the novel lantibiotic Paraplantaracin TC318.</title>
        <authorList>
            <person name="Hussein W.E."/>
            <person name="Huang E."/>
            <person name="Yousef A.E."/>
        </authorList>
    </citation>
    <scope>NUCLEOTIDE SEQUENCE [LARGE SCALE GENOMIC DNA]</scope>
    <source>
        <strain evidence="1 2">OSY-TC318</strain>
    </source>
</reference>
<gene>
    <name evidence="1" type="ORF">EUZ87_12565</name>
</gene>
<dbReference type="AlphaFoldDB" id="A0A370AB93"/>
<organism evidence="1 2">
    <name type="scientific">Lactiplantibacillus paraplantarum</name>
    <dbReference type="NCBI Taxonomy" id="60520"/>
    <lineage>
        <taxon>Bacteria</taxon>
        <taxon>Bacillati</taxon>
        <taxon>Bacillota</taxon>
        <taxon>Bacilli</taxon>
        <taxon>Lactobacillales</taxon>
        <taxon>Lactobacillaceae</taxon>
        <taxon>Lactiplantibacillus</taxon>
    </lineage>
</organism>
<name>A0A370AB93_9LACO</name>
<sequence>MQQLTPLATYSALSHYWAIITHEGLSGLVTIKQPLTAILNDCLAAHVTILCETASMFLLIIHDHRQKIAIPGHIYPGTTQSYHISLDGWPVDNSTALLTIIQKYR</sequence>
<accession>A0A370AB93</accession>
<evidence type="ECO:0000313" key="1">
    <source>
        <dbReference type="EMBL" id="TBX39299.1"/>
    </source>
</evidence>
<dbReference type="EMBL" id="SEHH01000099">
    <property type="protein sequence ID" value="TBX39299.1"/>
    <property type="molecule type" value="Genomic_DNA"/>
</dbReference>
<dbReference type="KEGG" id="lpx:ASU28_12210"/>